<dbReference type="NCBIfam" id="TIGR01444">
    <property type="entry name" value="fkbM_fam"/>
    <property type="match status" value="1"/>
</dbReference>
<evidence type="ECO:0000313" key="3">
    <source>
        <dbReference type="Proteomes" id="UP000612055"/>
    </source>
</evidence>
<dbReference type="InterPro" id="IPR006342">
    <property type="entry name" value="FkbM_mtfrase"/>
</dbReference>
<dbReference type="Pfam" id="PF05050">
    <property type="entry name" value="Methyltransf_21"/>
    <property type="match status" value="1"/>
</dbReference>
<sequence>MSGYFDKSPWSGDSSKLLMQKTPQYTQGMTSSEALLIGVLTLNDPNGPQLEYVTNTTAWNHQQGTMLQWLGWSSNLIVYNARTGPGSFRGVIFDTETRKEVATLPMPVYSMDAMGTIATSLSFARLYIARRDYGYVVDSEATSREVSRKCPDDDGIWLLEGLQGAVQGKPVKPRLLLTVKQAFQAVAALPEFDPVTKQPYGTKSHLWNFTAVEHNCLHWINHAQLNREGTKILFLYRVGHCAHFRGWATIPMTVDIASGAVWRLPLAFGSHHDYGWSDELISCDISGYYFAKPARYNVRLGKPAEVAAGGDGHCSFPPTSNEFLLSDTYPTKSAHFPMPTRTLFTWDLVRNRTSIIGHYAPVKEGPNGISRVDLHPRWSRDGRYVSFDSTHEGLGRQVYLAKVYNRALMRPGVDGAPTRAPRKYYMDLGGRSGDSIVKFLKEKPDARDYSFHSFECNPENMPIIRANMDKLAEAYGMKSEQMVLVESAAWITDGTLSFHMDTRPVGADGQPGKTGGSLFDSPHAKGTLVTVPAMDFAAYLDRTVTYIDHVVCKIDIEGAEYEVLVHLFRTGSIVLCDVLYVEWHGRFRPEWAGWETRFETLMDRLDVPVIRIA</sequence>
<evidence type="ECO:0000313" key="2">
    <source>
        <dbReference type="EMBL" id="KAG2483228.1"/>
    </source>
</evidence>
<accession>A0A835XFQ4</accession>
<dbReference type="PANTHER" id="PTHR44843:SF14">
    <property type="entry name" value="METHYLTRANSFERASE TYPE 11 DOMAIN-CONTAINING PROTEIN"/>
    <property type="match status" value="1"/>
</dbReference>
<dbReference type="InterPro" id="IPR029063">
    <property type="entry name" value="SAM-dependent_MTases_sf"/>
</dbReference>
<dbReference type="EMBL" id="JAEHOE010000184">
    <property type="protein sequence ID" value="KAG2483228.1"/>
    <property type="molecule type" value="Genomic_DNA"/>
</dbReference>
<evidence type="ECO:0000259" key="1">
    <source>
        <dbReference type="Pfam" id="PF05050"/>
    </source>
</evidence>
<dbReference type="Proteomes" id="UP000612055">
    <property type="component" value="Unassembled WGS sequence"/>
</dbReference>
<keyword evidence="3" id="KW-1185">Reference proteome</keyword>
<gene>
    <name evidence="2" type="ORF">HYH03_017885</name>
</gene>
<name>A0A835XFQ4_9CHLO</name>
<reference evidence="2" key="1">
    <citation type="journal article" date="2020" name="bioRxiv">
        <title>Comparative genomics of Chlamydomonas.</title>
        <authorList>
            <person name="Craig R.J."/>
            <person name="Hasan A.R."/>
            <person name="Ness R.W."/>
            <person name="Keightley P.D."/>
        </authorList>
    </citation>
    <scope>NUCLEOTIDE SEQUENCE</scope>
    <source>
        <strain evidence="2">CCAP 11/70</strain>
    </source>
</reference>
<dbReference type="PANTHER" id="PTHR44843">
    <property type="entry name" value="METHYLTRANSFERASE"/>
    <property type="match status" value="1"/>
</dbReference>
<comment type="caution">
    <text evidence="2">The sequence shown here is derived from an EMBL/GenBank/DDBJ whole genome shotgun (WGS) entry which is preliminary data.</text>
</comment>
<organism evidence="2 3">
    <name type="scientific">Edaphochlamys debaryana</name>
    <dbReference type="NCBI Taxonomy" id="47281"/>
    <lineage>
        <taxon>Eukaryota</taxon>
        <taxon>Viridiplantae</taxon>
        <taxon>Chlorophyta</taxon>
        <taxon>core chlorophytes</taxon>
        <taxon>Chlorophyceae</taxon>
        <taxon>CS clade</taxon>
        <taxon>Chlamydomonadales</taxon>
        <taxon>Chlamydomonadales incertae sedis</taxon>
        <taxon>Edaphochlamys</taxon>
    </lineage>
</organism>
<protein>
    <recommendedName>
        <fullName evidence="1">Methyltransferase FkbM domain-containing protein</fullName>
    </recommendedName>
</protein>
<dbReference type="AlphaFoldDB" id="A0A835XFQ4"/>
<feature type="domain" description="Methyltransferase FkbM" evidence="1">
    <location>
        <begin position="429"/>
        <end position="589"/>
    </location>
</feature>
<proteinExistence type="predicted"/>
<dbReference type="OrthoDB" id="526020at2759"/>
<dbReference type="SUPFAM" id="SSF53335">
    <property type="entry name" value="S-adenosyl-L-methionine-dependent methyltransferases"/>
    <property type="match status" value="1"/>
</dbReference>
<dbReference type="Gene3D" id="3.40.50.150">
    <property type="entry name" value="Vaccinia Virus protein VP39"/>
    <property type="match status" value="1"/>
</dbReference>